<dbReference type="SUPFAM" id="SSF81321">
    <property type="entry name" value="Family A G protein-coupled receptor-like"/>
    <property type="match status" value="1"/>
</dbReference>
<evidence type="ECO:0000256" key="5">
    <source>
        <dbReference type="ARBA" id="ARBA00022989"/>
    </source>
</evidence>
<evidence type="ECO:0000313" key="13">
    <source>
        <dbReference type="EMBL" id="KAJ8980692.1"/>
    </source>
</evidence>
<evidence type="ECO:0000256" key="8">
    <source>
        <dbReference type="ARBA" id="ARBA00023170"/>
    </source>
</evidence>
<keyword evidence="4 11" id="KW-0812">Transmembrane</keyword>
<feature type="domain" description="G-protein coupled receptors family 1 profile" evidence="12">
    <location>
        <begin position="22"/>
        <end position="315"/>
    </location>
</feature>
<keyword evidence="5 11" id="KW-1133">Transmembrane helix</keyword>
<evidence type="ECO:0000256" key="2">
    <source>
        <dbReference type="ARBA" id="ARBA00010663"/>
    </source>
</evidence>
<evidence type="ECO:0000256" key="9">
    <source>
        <dbReference type="ARBA" id="ARBA00023180"/>
    </source>
</evidence>
<dbReference type="InterPro" id="IPR008365">
    <property type="entry name" value="Prostanoid_rcpt"/>
</dbReference>
<dbReference type="EMBL" id="JAPWTJ010000242">
    <property type="protein sequence ID" value="KAJ8980692.1"/>
    <property type="molecule type" value="Genomic_DNA"/>
</dbReference>
<evidence type="ECO:0000256" key="10">
    <source>
        <dbReference type="ARBA" id="ARBA00023224"/>
    </source>
</evidence>
<keyword evidence="7 11" id="KW-0472">Membrane</keyword>
<evidence type="ECO:0000256" key="4">
    <source>
        <dbReference type="ARBA" id="ARBA00022692"/>
    </source>
</evidence>
<keyword evidence="9" id="KW-0325">Glycoprotein</keyword>
<dbReference type="PANTHER" id="PTHR11866:SF16">
    <property type="entry name" value="PROSTAGLANDIN E2 RECEPTOR EP4 SUBTYPE-LIKE PROTEIN"/>
    <property type="match status" value="1"/>
</dbReference>
<dbReference type="Gene3D" id="1.20.1070.10">
    <property type="entry name" value="Rhodopsin 7-helix transmembrane proteins"/>
    <property type="match status" value="1"/>
</dbReference>
<keyword evidence="14" id="KW-1185">Reference proteome</keyword>
<gene>
    <name evidence="13" type="ORF">NQ317_010594</name>
</gene>
<feature type="transmembrane region" description="Helical" evidence="11">
    <location>
        <begin position="6"/>
        <end position="31"/>
    </location>
</feature>
<feature type="transmembrane region" description="Helical" evidence="11">
    <location>
        <begin position="196"/>
        <end position="221"/>
    </location>
</feature>
<dbReference type="Pfam" id="PF00001">
    <property type="entry name" value="7tm_1"/>
    <property type="match status" value="1"/>
</dbReference>
<evidence type="ECO:0000256" key="6">
    <source>
        <dbReference type="ARBA" id="ARBA00023040"/>
    </source>
</evidence>
<feature type="transmembrane region" description="Helical" evidence="11">
    <location>
        <begin position="258"/>
        <end position="279"/>
    </location>
</feature>
<keyword evidence="10" id="KW-0807">Transducer</keyword>
<feature type="transmembrane region" description="Helical" evidence="11">
    <location>
        <begin position="299"/>
        <end position="317"/>
    </location>
</feature>
<evidence type="ECO:0000259" key="12">
    <source>
        <dbReference type="PROSITE" id="PS50262"/>
    </source>
</evidence>
<comment type="similarity">
    <text evidence="2">Belongs to the G-protein coupled receptor 1 family.</text>
</comment>
<evidence type="ECO:0000256" key="7">
    <source>
        <dbReference type="ARBA" id="ARBA00023136"/>
    </source>
</evidence>
<dbReference type="InterPro" id="IPR000276">
    <property type="entry name" value="GPCR_Rhodpsn"/>
</dbReference>
<reference evidence="13" key="1">
    <citation type="journal article" date="2023" name="Insect Mol. Biol.">
        <title>Genome sequencing provides insights into the evolution of gene families encoding plant cell wall-degrading enzymes in longhorned beetles.</title>
        <authorList>
            <person name="Shin N.R."/>
            <person name="Okamura Y."/>
            <person name="Kirsch R."/>
            <person name="Pauchet Y."/>
        </authorList>
    </citation>
    <scope>NUCLEOTIDE SEQUENCE</scope>
    <source>
        <strain evidence="13">MMC_N1</strain>
    </source>
</reference>
<dbReference type="PROSITE" id="PS50262">
    <property type="entry name" value="G_PROTEIN_RECEP_F1_2"/>
    <property type="match status" value="1"/>
</dbReference>
<keyword evidence="3" id="KW-1003">Cell membrane</keyword>
<sequence length="366" mass="41762">MDTANKLGTIVITVFFLIGAAGNVAALFILYKTAKRRNRKHLLMLRCLATNDLVAQVGMLVLIYLKKFNVLPDIWACVGFVLLRAFGLGSGCVAFVMALERWLALTRPFLYHQPQLIKTSRSKVAYVLLSDGPILSLKKLVTYQMLKRFLCGLWMSAVFLTYLPLFGFGLYYSNDGTSDKGNCTRFRYATEVKDKVYAYIFFVFGLTLCICIALCNSAVACELSRIRSQGKILVRRVSRSMISNRVGSARYQTPEEVAFAKLMAIICVIFIVCWVLQVISVPIAQFFPGSRSSKTFTKIADALLCVYFTLDPFVYVLQNYMEGRFILPCCFFKKIHEQLTEHYYHCRYPNFCTLNATIFYYIFQYG</sequence>
<dbReference type="Proteomes" id="UP001162164">
    <property type="component" value="Unassembled WGS sequence"/>
</dbReference>
<feature type="transmembrane region" description="Helical" evidence="11">
    <location>
        <begin position="149"/>
        <end position="172"/>
    </location>
</feature>
<comment type="subcellular location">
    <subcellularLocation>
        <location evidence="1">Cell membrane</location>
        <topology evidence="1">Multi-pass membrane protein</topology>
    </subcellularLocation>
</comment>
<name>A0ABQ9JTJ0_9CUCU</name>
<feature type="transmembrane region" description="Helical" evidence="11">
    <location>
        <begin position="71"/>
        <end position="99"/>
    </location>
</feature>
<evidence type="ECO:0000313" key="14">
    <source>
        <dbReference type="Proteomes" id="UP001162164"/>
    </source>
</evidence>
<organism evidence="13 14">
    <name type="scientific">Molorchus minor</name>
    <dbReference type="NCBI Taxonomy" id="1323400"/>
    <lineage>
        <taxon>Eukaryota</taxon>
        <taxon>Metazoa</taxon>
        <taxon>Ecdysozoa</taxon>
        <taxon>Arthropoda</taxon>
        <taxon>Hexapoda</taxon>
        <taxon>Insecta</taxon>
        <taxon>Pterygota</taxon>
        <taxon>Neoptera</taxon>
        <taxon>Endopterygota</taxon>
        <taxon>Coleoptera</taxon>
        <taxon>Polyphaga</taxon>
        <taxon>Cucujiformia</taxon>
        <taxon>Chrysomeloidea</taxon>
        <taxon>Cerambycidae</taxon>
        <taxon>Lamiinae</taxon>
        <taxon>Monochamini</taxon>
        <taxon>Molorchus</taxon>
    </lineage>
</organism>
<evidence type="ECO:0000256" key="1">
    <source>
        <dbReference type="ARBA" id="ARBA00004651"/>
    </source>
</evidence>
<evidence type="ECO:0000256" key="11">
    <source>
        <dbReference type="SAM" id="Phobius"/>
    </source>
</evidence>
<dbReference type="PROSITE" id="PS00237">
    <property type="entry name" value="G_PROTEIN_RECEP_F1_1"/>
    <property type="match status" value="1"/>
</dbReference>
<feature type="transmembrane region" description="Helical" evidence="11">
    <location>
        <begin position="43"/>
        <end position="65"/>
    </location>
</feature>
<keyword evidence="8" id="KW-0675">Receptor</keyword>
<protein>
    <recommendedName>
        <fullName evidence="12">G-protein coupled receptors family 1 profile domain-containing protein</fullName>
    </recommendedName>
</protein>
<proteinExistence type="inferred from homology"/>
<keyword evidence="6" id="KW-0297">G-protein coupled receptor</keyword>
<accession>A0ABQ9JTJ0</accession>
<dbReference type="PANTHER" id="PTHR11866">
    <property type="entry name" value="G-PROTEIN COUPLED RECEPTOR FAMILY 1 MEMBER"/>
    <property type="match status" value="1"/>
</dbReference>
<evidence type="ECO:0000256" key="3">
    <source>
        <dbReference type="ARBA" id="ARBA00022475"/>
    </source>
</evidence>
<dbReference type="InterPro" id="IPR017452">
    <property type="entry name" value="GPCR_Rhodpsn_7TM"/>
</dbReference>
<comment type="caution">
    <text evidence="13">The sequence shown here is derived from an EMBL/GenBank/DDBJ whole genome shotgun (WGS) entry which is preliminary data.</text>
</comment>